<feature type="transmembrane region" description="Helical" evidence="7">
    <location>
        <begin position="336"/>
        <end position="357"/>
    </location>
</feature>
<keyword evidence="7" id="KW-1133">Transmembrane helix</keyword>
<evidence type="ECO:0000313" key="9">
    <source>
        <dbReference type="EMBL" id="SFU33903.1"/>
    </source>
</evidence>
<sequence>MLFSKFKSYFFCFLFLLISLISSAQSKEECDSIINIAVQEIFQKEDYASAINRLNEIKNIASKKRFQRQHFLAENNLGAAYYNMLDYGNAITHYLKAYEVAIENGDAMDEMTVLNNIAIVYVKDENAEKAKEYFEKSLLIAKKLQLPEKIALYASNLSKLNLEQGDTEKAKEFIQLTLKHPVKNPAVRLNAFSTQNKLLFQHQLFDSVIKVSNSALKESQKYQLHESASEFEYLIAKAYYEKGNYTKANEIVEQALNNAANDFYKLDLYELKSLLALKTNKINIIYATKDSLVAINNRINTNKNKEILVNSQLKFELAASNHELEINKEKTANQQLLYTISIVFLLIISLITIWAFYKRNEASKQKHILAEQNLKITDLELAQEKQKTELLDQELKEKELRNQLEKEKLKEKELQLKQEVAQSNKQLSDKILFQNTRNELIENIIAKVSDLPQIKKDSQLYKSINHLKLHLKEDTKWEEFTSNFENVNNEFILKLKKKHPNLNANDIRFLSFIYLNLSYKEIASLLNISPESCRKRKERVTKKMELSSGKSLFEYLSSL</sequence>
<evidence type="ECO:0000256" key="2">
    <source>
        <dbReference type="ARBA" id="ARBA00022490"/>
    </source>
</evidence>
<feature type="coiled-coil region" evidence="6">
    <location>
        <begin position="381"/>
        <end position="426"/>
    </location>
</feature>
<keyword evidence="10" id="KW-1185">Reference proteome</keyword>
<keyword evidence="4" id="KW-0802">TPR repeat</keyword>
<dbReference type="AlphaFoldDB" id="A0A1I7FCB6"/>
<dbReference type="InterPro" id="IPR011990">
    <property type="entry name" value="TPR-like_helical_dom_sf"/>
</dbReference>
<dbReference type="InterPro" id="IPR019734">
    <property type="entry name" value="TPR_rpt"/>
</dbReference>
<evidence type="ECO:0000256" key="8">
    <source>
        <dbReference type="SAM" id="SignalP"/>
    </source>
</evidence>
<dbReference type="PANTHER" id="PTHR46630">
    <property type="entry name" value="TETRATRICOPEPTIDE REPEAT PROTEIN 29"/>
    <property type="match status" value="1"/>
</dbReference>
<keyword evidence="3" id="KW-0677">Repeat</keyword>
<keyword evidence="6" id="KW-0175">Coiled coil</keyword>
<evidence type="ECO:0000313" key="10">
    <source>
        <dbReference type="Proteomes" id="UP000199138"/>
    </source>
</evidence>
<organism evidence="9 10">
    <name type="scientific">Pustulibacterium marinum</name>
    <dbReference type="NCBI Taxonomy" id="1224947"/>
    <lineage>
        <taxon>Bacteria</taxon>
        <taxon>Pseudomonadati</taxon>
        <taxon>Bacteroidota</taxon>
        <taxon>Flavobacteriia</taxon>
        <taxon>Flavobacteriales</taxon>
        <taxon>Flavobacteriaceae</taxon>
        <taxon>Pustulibacterium</taxon>
    </lineage>
</organism>
<dbReference type="PANTHER" id="PTHR46630:SF1">
    <property type="entry name" value="TETRATRICOPEPTIDE REPEAT PROTEIN 29"/>
    <property type="match status" value="1"/>
</dbReference>
<evidence type="ECO:0000256" key="1">
    <source>
        <dbReference type="ARBA" id="ARBA00004496"/>
    </source>
</evidence>
<feature type="chain" id="PRO_5011625217" evidence="8">
    <location>
        <begin position="25"/>
        <end position="559"/>
    </location>
</feature>
<evidence type="ECO:0000256" key="5">
    <source>
        <dbReference type="ARBA" id="ARBA00038253"/>
    </source>
</evidence>
<reference evidence="9 10" key="1">
    <citation type="submission" date="2016-10" db="EMBL/GenBank/DDBJ databases">
        <authorList>
            <person name="de Groot N.N."/>
        </authorList>
    </citation>
    <scope>NUCLEOTIDE SEQUENCE [LARGE SCALE GENOMIC DNA]</scope>
    <source>
        <strain evidence="9 10">CGMCC 1.12333</strain>
    </source>
</reference>
<proteinExistence type="inferred from homology"/>
<dbReference type="SUPFAM" id="SSF48452">
    <property type="entry name" value="TPR-like"/>
    <property type="match status" value="2"/>
</dbReference>
<dbReference type="EMBL" id="FPBK01000001">
    <property type="protein sequence ID" value="SFU33903.1"/>
    <property type="molecule type" value="Genomic_DNA"/>
</dbReference>
<dbReference type="GO" id="GO:0006355">
    <property type="term" value="P:regulation of DNA-templated transcription"/>
    <property type="evidence" value="ECO:0007669"/>
    <property type="project" value="InterPro"/>
</dbReference>
<dbReference type="STRING" id="1224947.SAMN05216480_101854"/>
<evidence type="ECO:0000256" key="7">
    <source>
        <dbReference type="SAM" id="Phobius"/>
    </source>
</evidence>
<feature type="signal peptide" evidence="8">
    <location>
        <begin position="1"/>
        <end position="24"/>
    </location>
</feature>
<dbReference type="GO" id="GO:0005737">
    <property type="term" value="C:cytoplasm"/>
    <property type="evidence" value="ECO:0007669"/>
    <property type="project" value="UniProtKB-SubCell"/>
</dbReference>
<protein>
    <submittedName>
        <fullName evidence="9">Tetratricopeptide repeat-containing protein</fullName>
    </submittedName>
</protein>
<evidence type="ECO:0000256" key="6">
    <source>
        <dbReference type="SAM" id="Coils"/>
    </source>
</evidence>
<name>A0A1I7FCB6_9FLAO</name>
<dbReference type="SUPFAM" id="SSF46894">
    <property type="entry name" value="C-terminal effector domain of the bipartite response regulators"/>
    <property type="match status" value="1"/>
</dbReference>
<dbReference type="SMART" id="SM00028">
    <property type="entry name" value="TPR"/>
    <property type="match status" value="4"/>
</dbReference>
<dbReference type="Proteomes" id="UP000199138">
    <property type="component" value="Unassembled WGS sequence"/>
</dbReference>
<dbReference type="Gene3D" id="1.25.40.10">
    <property type="entry name" value="Tetratricopeptide repeat domain"/>
    <property type="match status" value="1"/>
</dbReference>
<dbReference type="InterPro" id="IPR016032">
    <property type="entry name" value="Sig_transdc_resp-reg_C-effctor"/>
</dbReference>
<comment type="subcellular location">
    <subcellularLocation>
        <location evidence="1">Cytoplasm</location>
    </subcellularLocation>
</comment>
<dbReference type="Gene3D" id="1.10.10.10">
    <property type="entry name" value="Winged helix-like DNA-binding domain superfamily/Winged helix DNA-binding domain"/>
    <property type="match status" value="1"/>
</dbReference>
<dbReference type="InterPro" id="IPR051476">
    <property type="entry name" value="Bac_ResReg_Asp_Phosphatase"/>
</dbReference>
<evidence type="ECO:0000256" key="4">
    <source>
        <dbReference type="ARBA" id="ARBA00022803"/>
    </source>
</evidence>
<keyword evidence="7" id="KW-0812">Transmembrane</keyword>
<keyword evidence="2" id="KW-0963">Cytoplasm</keyword>
<dbReference type="Pfam" id="PF13424">
    <property type="entry name" value="TPR_12"/>
    <property type="match status" value="1"/>
</dbReference>
<comment type="similarity">
    <text evidence="5">Belongs to the Rap family.</text>
</comment>
<dbReference type="GO" id="GO:0003677">
    <property type="term" value="F:DNA binding"/>
    <property type="evidence" value="ECO:0007669"/>
    <property type="project" value="InterPro"/>
</dbReference>
<dbReference type="OrthoDB" id="614964at2"/>
<keyword evidence="7" id="KW-0472">Membrane</keyword>
<gene>
    <name evidence="9" type="ORF">SAMN05216480_101854</name>
</gene>
<evidence type="ECO:0000256" key="3">
    <source>
        <dbReference type="ARBA" id="ARBA00022737"/>
    </source>
</evidence>
<accession>A0A1I7FCB6</accession>
<keyword evidence="8" id="KW-0732">Signal</keyword>
<dbReference type="InterPro" id="IPR036388">
    <property type="entry name" value="WH-like_DNA-bd_sf"/>
</dbReference>